<dbReference type="EMBL" id="BJNF01000113">
    <property type="protein sequence ID" value="GEC17504.1"/>
    <property type="molecule type" value="Genomic_DNA"/>
</dbReference>
<gene>
    <name evidence="1" type="ORF">NWI01_33960</name>
</gene>
<dbReference type="RefSeq" id="WP_181410568.1">
    <property type="nucleotide sequence ID" value="NZ_BJNF01000113.1"/>
</dbReference>
<comment type="caution">
    <text evidence="1">The sequence shown here is derived from an EMBL/GenBank/DDBJ whole genome shotgun (WGS) entry which is preliminary data.</text>
</comment>
<organism evidence="1 2">
    <name type="scientific">Nitrobacter winogradskyi</name>
    <name type="common">Nitrobacter agilis</name>
    <dbReference type="NCBI Taxonomy" id="913"/>
    <lineage>
        <taxon>Bacteria</taxon>
        <taxon>Pseudomonadati</taxon>
        <taxon>Pseudomonadota</taxon>
        <taxon>Alphaproteobacteria</taxon>
        <taxon>Hyphomicrobiales</taxon>
        <taxon>Nitrobacteraceae</taxon>
        <taxon>Nitrobacter</taxon>
    </lineage>
</organism>
<name>A0A4Y3WF40_NITWI</name>
<evidence type="ECO:0000313" key="1">
    <source>
        <dbReference type="EMBL" id="GEC17504.1"/>
    </source>
</evidence>
<sequence length="77" mass="8416">MAVSKAGDRYLRTLLVVGATAVVRHVKHKVHGPLIEWVRKLLLTKSARLTAVALANKMARIAWAVMARNTVYGHSAA</sequence>
<protein>
    <recommendedName>
        <fullName evidence="3">Transposase</fullName>
    </recommendedName>
</protein>
<dbReference type="AlphaFoldDB" id="A0A4Y3WF40"/>
<evidence type="ECO:0000313" key="2">
    <source>
        <dbReference type="Proteomes" id="UP000318825"/>
    </source>
</evidence>
<evidence type="ECO:0008006" key="3">
    <source>
        <dbReference type="Google" id="ProtNLM"/>
    </source>
</evidence>
<proteinExistence type="predicted"/>
<reference evidence="1 2" key="1">
    <citation type="submission" date="2019-06" db="EMBL/GenBank/DDBJ databases">
        <title>Whole genome shotgun sequence of Nitrobacter winogradskyi NBRC 14297.</title>
        <authorList>
            <person name="Hosoyama A."/>
            <person name="Uohara A."/>
            <person name="Ohji S."/>
            <person name="Ichikawa N."/>
        </authorList>
    </citation>
    <scope>NUCLEOTIDE SEQUENCE [LARGE SCALE GENOMIC DNA]</scope>
    <source>
        <strain evidence="1 2">NBRC 14297</strain>
    </source>
</reference>
<accession>A0A4Y3WF40</accession>
<dbReference type="Proteomes" id="UP000318825">
    <property type="component" value="Unassembled WGS sequence"/>
</dbReference>